<organism evidence="5 6">
    <name type="scientific">Trinickia caryophylli</name>
    <name type="common">Paraburkholderia caryophylli</name>
    <dbReference type="NCBI Taxonomy" id="28094"/>
    <lineage>
        <taxon>Bacteria</taxon>
        <taxon>Pseudomonadati</taxon>
        <taxon>Pseudomonadota</taxon>
        <taxon>Betaproteobacteria</taxon>
        <taxon>Burkholderiales</taxon>
        <taxon>Burkholderiaceae</taxon>
        <taxon>Trinickia</taxon>
    </lineage>
</organism>
<dbReference type="SFLD" id="SFLDF00045">
    <property type="entry name" value="2-haloacid_dehalogenase"/>
    <property type="match status" value="1"/>
</dbReference>
<name>A0A1X7DIY8_TRICW</name>
<dbReference type="STRING" id="28094.SAMN06295900_103289"/>
<dbReference type="SUPFAM" id="SSF56784">
    <property type="entry name" value="HAD-like"/>
    <property type="match status" value="1"/>
</dbReference>
<evidence type="ECO:0000313" key="6">
    <source>
        <dbReference type="Proteomes" id="UP000192911"/>
    </source>
</evidence>
<sequence>MPASMPPRPRAIVFDAYGTLFDVHAVIAAAEQRFTGYGEALSQLWRAKQIEYTQLRTLAAPDGSHYRPFWDITLDALRHACARLGLPLDDATQKRLMDEYACLSAYPDVLPALDQLRTHLGPDVGLGILSNGNPHMLDVAIKSAGMADRFDAVLSVDTVRAYKPSPRAYALGPQAFGCDARAIVFVSSNGWDVAGAGWFGYTTFWLNRAHAPAEELGIAAQGTGDGMPALIAFVDALAKQGIAHRRRSGDKLRRPGGTQAPDS</sequence>
<keyword evidence="6" id="KW-1185">Reference proteome</keyword>
<protein>
    <recommendedName>
        <fullName evidence="3">(S)-2-haloacid dehalogenase</fullName>
        <ecNumber evidence="3">3.8.1.2</ecNumber>
    </recommendedName>
    <alternativeName>
        <fullName evidence="3">2-haloalkanoic acid dehalogenase</fullName>
    </alternativeName>
    <alternativeName>
        <fullName evidence="3">Halocarboxylic acid halidohydrolase</fullName>
    </alternativeName>
    <alternativeName>
        <fullName evidence="3">L-2-haloacid dehalogenase</fullName>
    </alternativeName>
</protein>
<dbReference type="OrthoDB" id="264363at2"/>
<gene>
    <name evidence="5" type="ORF">SAMN06295900_103289</name>
</gene>
<dbReference type="InterPro" id="IPR006439">
    <property type="entry name" value="HAD-SF_hydro_IA"/>
</dbReference>
<dbReference type="EMBL" id="FXAH01000003">
    <property type="protein sequence ID" value="SMF16308.1"/>
    <property type="molecule type" value="Genomic_DNA"/>
</dbReference>
<dbReference type="NCBIfam" id="TIGR01428">
    <property type="entry name" value="HAD_type_II"/>
    <property type="match status" value="1"/>
</dbReference>
<comment type="function">
    <text evidence="3">Catalyzes the hydrolytic dehalogenation of small (S)-2-haloalkanoic acids to yield the corresponding (R)-2-hydroxyalkanoic acids.</text>
</comment>
<evidence type="ECO:0000313" key="5">
    <source>
        <dbReference type="EMBL" id="SMF16308.1"/>
    </source>
</evidence>
<evidence type="ECO:0000256" key="2">
    <source>
        <dbReference type="ARBA" id="ARBA00022801"/>
    </source>
</evidence>
<dbReference type="Gene3D" id="1.10.150.240">
    <property type="entry name" value="Putative phosphatase, domain 2"/>
    <property type="match status" value="1"/>
</dbReference>
<evidence type="ECO:0000256" key="3">
    <source>
        <dbReference type="RuleBase" id="RU368077"/>
    </source>
</evidence>
<dbReference type="CDD" id="cd02588">
    <property type="entry name" value="HAD_L2-DEX"/>
    <property type="match status" value="1"/>
</dbReference>
<dbReference type="SFLD" id="SFLDG01129">
    <property type="entry name" value="C1.5:_HAD__Beta-PGM__Phosphata"/>
    <property type="match status" value="1"/>
</dbReference>
<feature type="region of interest" description="Disordered" evidence="4">
    <location>
        <begin position="244"/>
        <end position="263"/>
    </location>
</feature>
<dbReference type="GeneID" id="95548500"/>
<dbReference type="RefSeq" id="WP_085226017.1">
    <property type="nucleotide sequence ID" value="NZ_BSQD01000003.1"/>
</dbReference>
<comment type="similarity">
    <text evidence="1 3">Belongs to the HAD-like hydrolase superfamily. S-2-haloalkanoic acid dehalogenase family.</text>
</comment>
<dbReference type="GO" id="GO:0018784">
    <property type="term" value="F:(S)-2-haloacid dehalogenase activity"/>
    <property type="evidence" value="ECO:0007669"/>
    <property type="project" value="UniProtKB-UniRule"/>
</dbReference>
<dbReference type="SFLD" id="SFLDG01135">
    <property type="entry name" value="C1.5.6:_HAD__Beta-PGM__Phospha"/>
    <property type="match status" value="1"/>
</dbReference>
<reference evidence="6" key="1">
    <citation type="submission" date="2017-04" db="EMBL/GenBank/DDBJ databases">
        <authorList>
            <person name="Varghese N."/>
            <person name="Submissions S."/>
        </authorList>
    </citation>
    <scope>NUCLEOTIDE SEQUENCE [LARGE SCALE GENOMIC DNA]</scope>
    <source>
        <strain evidence="6">Ballard 720</strain>
    </source>
</reference>
<dbReference type="SFLD" id="SFLDS00003">
    <property type="entry name" value="Haloacid_Dehalogenase"/>
    <property type="match status" value="1"/>
</dbReference>
<dbReference type="InterPro" id="IPR036412">
    <property type="entry name" value="HAD-like_sf"/>
</dbReference>
<evidence type="ECO:0000256" key="1">
    <source>
        <dbReference type="ARBA" id="ARBA00008106"/>
    </source>
</evidence>
<dbReference type="PANTHER" id="PTHR43316:SF3">
    <property type="entry name" value="HALOACID DEHALOGENASE, TYPE II (AFU_ORTHOLOGUE AFUA_2G07750)-RELATED"/>
    <property type="match status" value="1"/>
</dbReference>
<comment type="catalytic activity">
    <reaction evidence="3">
        <text>an (S)-2-haloacid + H2O = a (2R)-2-hydroxycarboxylate + a halide anion + H(+)</text>
        <dbReference type="Rhea" id="RHEA:11192"/>
        <dbReference type="ChEBI" id="CHEBI:15377"/>
        <dbReference type="ChEBI" id="CHEBI:15378"/>
        <dbReference type="ChEBI" id="CHEBI:16042"/>
        <dbReference type="ChEBI" id="CHEBI:58314"/>
        <dbReference type="ChEBI" id="CHEBI:137405"/>
        <dbReference type="EC" id="3.8.1.2"/>
    </reaction>
</comment>
<dbReference type="InterPro" id="IPR023214">
    <property type="entry name" value="HAD_sf"/>
</dbReference>
<dbReference type="InterPro" id="IPR051540">
    <property type="entry name" value="S-2-haloacid_dehalogenase"/>
</dbReference>
<keyword evidence="2 3" id="KW-0378">Hydrolase</keyword>
<dbReference type="NCBIfam" id="TIGR01493">
    <property type="entry name" value="HAD-SF-IA-v2"/>
    <property type="match status" value="1"/>
</dbReference>
<dbReference type="Proteomes" id="UP000192911">
    <property type="component" value="Unassembled WGS sequence"/>
</dbReference>
<dbReference type="InterPro" id="IPR023198">
    <property type="entry name" value="PGP-like_dom2"/>
</dbReference>
<dbReference type="AlphaFoldDB" id="A0A1X7DIY8"/>
<dbReference type="EC" id="3.8.1.2" evidence="3"/>
<dbReference type="Pfam" id="PF00702">
    <property type="entry name" value="Hydrolase"/>
    <property type="match status" value="1"/>
</dbReference>
<evidence type="ECO:0000256" key="4">
    <source>
        <dbReference type="SAM" id="MobiDB-lite"/>
    </source>
</evidence>
<dbReference type="PRINTS" id="PR00413">
    <property type="entry name" value="HADHALOGNASE"/>
</dbReference>
<proteinExistence type="inferred from homology"/>
<accession>A0A1X7DIY8</accession>
<dbReference type="Gene3D" id="3.40.50.1000">
    <property type="entry name" value="HAD superfamily/HAD-like"/>
    <property type="match status" value="1"/>
</dbReference>
<dbReference type="PANTHER" id="PTHR43316">
    <property type="entry name" value="HYDROLASE, HALOACID DELAHOGENASE-RELATED"/>
    <property type="match status" value="1"/>
</dbReference>
<dbReference type="InterPro" id="IPR006328">
    <property type="entry name" value="2-HAD"/>
</dbReference>